<gene>
    <name evidence="1" type="ORF">SAMN05192580_2411</name>
</gene>
<evidence type="ECO:0000313" key="1">
    <source>
        <dbReference type="EMBL" id="SFR99477.1"/>
    </source>
</evidence>
<dbReference type="AlphaFoldDB" id="A0A1I6L7S7"/>
<dbReference type="STRING" id="1166337.SAMN05192580_2411"/>
<keyword evidence="2" id="KW-1185">Reference proteome</keyword>
<sequence>MTYDVGYRFSQALDPSGLDTIATCLHALQAAAKDCSNAGKPFETDPAVVLLAQHLGSVATIKMPDRPALRSLCGDALAEIARTPLLVLLAARGVSYDADAKRTFHTEARRALKRLAGDLQLPAKSFDIRVCEGGPAVSGEVILHAEELYLQVSISGFGGGEILFRRCRGRSDYCGELNHWARMPALLDTSALARRIAQELGLFLAAEIQPRLVA</sequence>
<reference evidence="1 2" key="1">
    <citation type="submission" date="2016-10" db="EMBL/GenBank/DDBJ databases">
        <authorList>
            <person name="de Groot N.N."/>
        </authorList>
    </citation>
    <scope>NUCLEOTIDE SEQUENCE [LARGE SCALE GENOMIC DNA]</scope>
    <source>
        <strain evidence="1 2">S5-249</strain>
    </source>
</reference>
<dbReference type="EMBL" id="FOZG01000002">
    <property type="protein sequence ID" value="SFR99477.1"/>
    <property type="molecule type" value="Genomic_DNA"/>
</dbReference>
<dbReference type="Proteomes" id="UP000198824">
    <property type="component" value="Unassembled WGS sequence"/>
</dbReference>
<evidence type="ECO:0000313" key="2">
    <source>
        <dbReference type="Proteomes" id="UP000198824"/>
    </source>
</evidence>
<proteinExistence type="predicted"/>
<dbReference type="OrthoDB" id="6894039at2"/>
<organism evidence="1 2">
    <name type="scientific">Sphingomonas jatrophae</name>
    <dbReference type="NCBI Taxonomy" id="1166337"/>
    <lineage>
        <taxon>Bacteria</taxon>
        <taxon>Pseudomonadati</taxon>
        <taxon>Pseudomonadota</taxon>
        <taxon>Alphaproteobacteria</taxon>
        <taxon>Sphingomonadales</taxon>
        <taxon>Sphingomonadaceae</taxon>
        <taxon>Sphingomonas</taxon>
    </lineage>
</organism>
<protein>
    <submittedName>
        <fullName evidence="1">Uncharacterized protein</fullName>
    </submittedName>
</protein>
<name>A0A1I6L7S7_9SPHN</name>
<accession>A0A1I6L7S7</accession>
<dbReference type="RefSeq" id="WP_093314863.1">
    <property type="nucleotide sequence ID" value="NZ_FOZG01000002.1"/>
</dbReference>